<proteinExistence type="predicted"/>
<name>A0A7C9PHH4_9BURK</name>
<dbReference type="PANTHER" id="PTHR11820">
    <property type="entry name" value="ACYLPYRUVASE"/>
    <property type="match status" value="1"/>
</dbReference>
<keyword evidence="5" id="KW-1185">Reference proteome</keyword>
<evidence type="ECO:0000313" key="4">
    <source>
        <dbReference type="EMBL" id="NDY92117.1"/>
    </source>
</evidence>
<feature type="domain" description="Fumarylacetoacetase-like C-terminal" evidence="3">
    <location>
        <begin position="27"/>
        <end position="221"/>
    </location>
</feature>
<evidence type="ECO:0000259" key="3">
    <source>
        <dbReference type="Pfam" id="PF01557"/>
    </source>
</evidence>
<dbReference type="Gene3D" id="3.90.850.10">
    <property type="entry name" value="Fumarylacetoacetase-like, C-terminal domain"/>
    <property type="match status" value="1"/>
</dbReference>
<reference evidence="4 5" key="1">
    <citation type="submission" date="2020-02" db="EMBL/GenBank/DDBJ databases">
        <title>Ideonella bacterium strain TBM-1.</title>
        <authorList>
            <person name="Chen W.-M."/>
        </authorList>
    </citation>
    <scope>NUCLEOTIDE SEQUENCE [LARGE SCALE GENOMIC DNA]</scope>
    <source>
        <strain evidence="4 5">TBM-1</strain>
    </source>
</reference>
<dbReference type="Proteomes" id="UP000484255">
    <property type="component" value="Unassembled WGS sequence"/>
</dbReference>
<dbReference type="Pfam" id="PF01557">
    <property type="entry name" value="FAA_hydrolase"/>
    <property type="match status" value="1"/>
</dbReference>
<gene>
    <name evidence="4" type="ORF">G3A44_13045</name>
</gene>
<dbReference type="PANTHER" id="PTHR11820:SF90">
    <property type="entry name" value="FLUTATHIONE S-TRANSFERASE"/>
    <property type="match status" value="1"/>
</dbReference>
<dbReference type="AlphaFoldDB" id="A0A7C9PHH4"/>
<accession>A0A7C9PHH4</accession>
<protein>
    <submittedName>
        <fullName evidence="4">Fumarylacetoacetate hydrolase family protein</fullName>
    </submittedName>
</protein>
<comment type="caution">
    <text evidence="4">The sequence shown here is derived from an EMBL/GenBank/DDBJ whole genome shotgun (WGS) entry which is preliminary data.</text>
</comment>
<evidence type="ECO:0000313" key="5">
    <source>
        <dbReference type="Proteomes" id="UP000484255"/>
    </source>
</evidence>
<dbReference type="InterPro" id="IPR036663">
    <property type="entry name" value="Fumarylacetoacetase_C_sf"/>
</dbReference>
<evidence type="ECO:0000256" key="2">
    <source>
        <dbReference type="SAM" id="MobiDB-lite"/>
    </source>
</evidence>
<dbReference type="EMBL" id="JAAGOH010000014">
    <property type="protein sequence ID" value="NDY92117.1"/>
    <property type="molecule type" value="Genomic_DNA"/>
</dbReference>
<sequence>MALCLPAPPLVSLPVAGRADRFPVGRVFCAGRNYPWPDAPGPATPAPIFFMKPACAVVEAAGSLPLPTATADFCPEVELVVALGQGGADLSPEAAQACIWGLAVGLDMTRRDLQRQARQQGLPWEAAKAFDGAAPCGPVHPLSSATRWDHGALWLQVNGQPRQHADLAEQFWPVPVLLSWLSRLFPLRAGDLVFTGSPAGVDTVQAGDTVSAGIAGLGQVALHLLPASASGPAPAGATSAALSSPSARTARTA</sequence>
<keyword evidence="4" id="KW-0378">Hydrolase</keyword>
<dbReference type="InterPro" id="IPR011234">
    <property type="entry name" value="Fumarylacetoacetase-like_C"/>
</dbReference>
<dbReference type="GO" id="GO:0046872">
    <property type="term" value="F:metal ion binding"/>
    <property type="evidence" value="ECO:0007669"/>
    <property type="project" value="UniProtKB-KW"/>
</dbReference>
<keyword evidence="1" id="KW-0479">Metal-binding</keyword>
<dbReference type="SUPFAM" id="SSF56529">
    <property type="entry name" value="FAH"/>
    <property type="match status" value="1"/>
</dbReference>
<dbReference type="GO" id="GO:0018773">
    <property type="term" value="F:acetylpyruvate hydrolase activity"/>
    <property type="evidence" value="ECO:0007669"/>
    <property type="project" value="TreeGrafter"/>
</dbReference>
<evidence type="ECO:0000256" key="1">
    <source>
        <dbReference type="ARBA" id="ARBA00022723"/>
    </source>
</evidence>
<feature type="region of interest" description="Disordered" evidence="2">
    <location>
        <begin position="232"/>
        <end position="253"/>
    </location>
</feature>
<organism evidence="4 5">
    <name type="scientific">Ideonella livida</name>
    <dbReference type="NCBI Taxonomy" id="2707176"/>
    <lineage>
        <taxon>Bacteria</taxon>
        <taxon>Pseudomonadati</taxon>
        <taxon>Pseudomonadota</taxon>
        <taxon>Betaproteobacteria</taxon>
        <taxon>Burkholderiales</taxon>
        <taxon>Sphaerotilaceae</taxon>
        <taxon>Ideonella</taxon>
    </lineage>
</organism>